<name>A0AAD7LM17_QUISA</name>
<protein>
    <submittedName>
        <fullName evidence="4">Anthocyanin 5-aromatic acyltransferase</fullName>
    </submittedName>
</protein>
<dbReference type="KEGG" id="qsa:O6P43_021051"/>
<accession>A0AAD7LM17</accession>
<keyword evidence="1" id="KW-0808">Transferase</keyword>
<sequence>MAHHDHDHDQYLGDTKLKVIDTDQISPPKGSVPTTTLPITFFDIFQLFNELKVLFFYEYPYTTSHFLETILPCLKQSLSFTLQHFFPFAANLVIPSKPNKPHIHYVADAASVLFTVAESTVDFDQLVDDHPRDSKHMELFMPEKPPASNLEDGTRVFPIMAIQVTVMSNSGFCIAINHQHVVADGMAFMLFMKWWTSNCKRLIINKTSPGEEEWKNYPMPIFNDGAMVQDPNGVDIELSFLNFWWKVISSFATDKSKSKSESESESGSGSGSGSGSSDAMHENTRADTAKVKATFKFNQIQVDKLKHWISLKYYACNSTESQDLKEKKELEEEEEEPLRLSTFTVTCALMWICLLKSGDNTNSEDGDELHHFVFLADCRGRYEFSSIPSTYFGNFVAPIAVTLKRRMLIGENGIIEAAKVIRNKIKELEKDGVLKGAETWMQDVVEKTILGRSVVVAGSPKLGMYETDFGVGRPKKCASVGNNDSMSFTLFDCKDKNLGGIEVVVPLSRTQLDSFNKILQQSLKIL</sequence>
<dbReference type="Gene3D" id="3.30.559.10">
    <property type="entry name" value="Chloramphenicol acetyltransferase-like domain"/>
    <property type="match status" value="2"/>
</dbReference>
<comment type="caution">
    <text evidence="4">The sequence shown here is derived from an EMBL/GenBank/DDBJ whole genome shotgun (WGS) entry which is preliminary data.</text>
</comment>
<dbReference type="Proteomes" id="UP001163823">
    <property type="component" value="Chromosome 8"/>
</dbReference>
<evidence type="ECO:0000313" key="4">
    <source>
        <dbReference type="EMBL" id="KAJ7960635.1"/>
    </source>
</evidence>
<dbReference type="AlphaFoldDB" id="A0AAD7LM17"/>
<keyword evidence="5" id="KW-1185">Reference proteome</keyword>
<dbReference type="EMBL" id="JARAOO010000008">
    <property type="protein sequence ID" value="KAJ7960635.1"/>
    <property type="molecule type" value="Genomic_DNA"/>
</dbReference>
<dbReference type="InterPro" id="IPR023213">
    <property type="entry name" value="CAT-like_dom_sf"/>
</dbReference>
<gene>
    <name evidence="4" type="ORF">O6P43_021051</name>
</gene>
<dbReference type="InterPro" id="IPR051504">
    <property type="entry name" value="Plant_metabolite_acyltrans"/>
</dbReference>
<dbReference type="Pfam" id="PF02458">
    <property type="entry name" value="Transferase"/>
    <property type="match status" value="2"/>
</dbReference>
<evidence type="ECO:0000256" key="3">
    <source>
        <dbReference type="SAM" id="MobiDB-lite"/>
    </source>
</evidence>
<reference evidence="4" key="1">
    <citation type="journal article" date="2023" name="Science">
        <title>Elucidation of the pathway for biosynthesis of saponin adjuvants from the soapbark tree.</title>
        <authorList>
            <person name="Reed J."/>
            <person name="Orme A."/>
            <person name="El-Demerdash A."/>
            <person name="Owen C."/>
            <person name="Martin L.B.B."/>
            <person name="Misra R.C."/>
            <person name="Kikuchi S."/>
            <person name="Rejzek M."/>
            <person name="Martin A.C."/>
            <person name="Harkess A."/>
            <person name="Leebens-Mack J."/>
            <person name="Louveau T."/>
            <person name="Stephenson M.J."/>
            <person name="Osbourn A."/>
        </authorList>
    </citation>
    <scope>NUCLEOTIDE SEQUENCE</scope>
    <source>
        <strain evidence="4">S10</strain>
    </source>
</reference>
<evidence type="ECO:0000313" key="5">
    <source>
        <dbReference type="Proteomes" id="UP001163823"/>
    </source>
</evidence>
<dbReference type="GO" id="GO:0016747">
    <property type="term" value="F:acyltransferase activity, transferring groups other than amino-acyl groups"/>
    <property type="evidence" value="ECO:0007669"/>
    <property type="project" value="UniProtKB-ARBA"/>
</dbReference>
<organism evidence="4 5">
    <name type="scientific">Quillaja saponaria</name>
    <name type="common">Soap bark tree</name>
    <dbReference type="NCBI Taxonomy" id="32244"/>
    <lineage>
        <taxon>Eukaryota</taxon>
        <taxon>Viridiplantae</taxon>
        <taxon>Streptophyta</taxon>
        <taxon>Embryophyta</taxon>
        <taxon>Tracheophyta</taxon>
        <taxon>Spermatophyta</taxon>
        <taxon>Magnoliopsida</taxon>
        <taxon>eudicotyledons</taxon>
        <taxon>Gunneridae</taxon>
        <taxon>Pentapetalae</taxon>
        <taxon>rosids</taxon>
        <taxon>fabids</taxon>
        <taxon>Fabales</taxon>
        <taxon>Quillajaceae</taxon>
        <taxon>Quillaja</taxon>
    </lineage>
</organism>
<evidence type="ECO:0000256" key="1">
    <source>
        <dbReference type="ARBA" id="ARBA00022679"/>
    </source>
</evidence>
<dbReference type="PANTHER" id="PTHR31625">
    <property type="match status" value="1"/>
</dbReference>
<keyword evidence="2 4" id="KW-0012">Acyltransferase</keyword>
<evidence type="ECO:0000256" key="2">
    <source>
        <dbReference type="ARBA" id="ARBA00023315"/>
    </source>
</evidence>
<feature type="region of interest" description="Disordered" evidence="3">
    <location>
        <begin position="258"/>
        <end position="283"/>
    </location>
</feature>
<proteinExistence type="predicted"/>